<comment type="caution">
    <text evidence="2">The sequence shown here is derived from an EMBL/GenBank/DDBJ whole genome shotgun (WGS) entry which is preliminary data.</text>
</comment>
<evidence type="ECO:0000313" key="3">
    <source>
        <dbReference type="Proteomes" id="UP000660110"/>
    </source>
</evidence>
<evidence type="ECO:0000256" key="1">
    <source>
        <dbReference type="SAM" id="Phobius"/>
    </source>
</evidence>
<evidence type="ECO:0000313" key="2">
    <source>
        <dbReference type="EMBL" id="GGF13159.1"/>
    </source>
</evidence>
<dbReference type="AlphaFoldDB" id="A0A917EUB3"/>
<reference evidence="2" key="2">
    <citation type="submission" date="2020-09" db="EMBL/GenBank/DDBJ databases">
        <authorList>
            <person name="Sun Q."/>
            <person name="Zhou Y."/>
        </authorList>
    </citation>
    <scope>NUCLEOTIDE SEQUENCE</scope>
    <source>
        <strain evidence="2">CGMCC 1.12153</strain>
    </source>
</reference>
<proteinExistence type="predicted"/>
<feature type="transmembrane region" description="Helical" evidence="1">
    <location>
        <begin position="31"/>
        <end position="50"/>
    </location>
</feature>
<dbReference type="RefSeq" id="WP_188376334.1">
    <property type="nucleotide sequence ID" value="NZ_BMEL01000001.1"/>
</dbReference>
<keyword evidence="1" id="KW-0812">Transmembrane</keyword>
<gene>
    <name evidence="2" type="ORF">GCM10010954_09820</name>
</gene>
<dbReference type="Proteomes" id="UP000660110">
    <property type="component" value="Unassembled WGS sequence"/>
</dbReference>
<accession>A0A917EUB3</accession>
<protein>
    <submittedName>
        <fullName evidence="2">Uncharacterized protein</fullName>
    </submittedName>
</protein>
<sequence>MTFLLAAMISDFPYPHERTNVLFENGEVNPLAILPLALFIVGIGFLLQSFNKYKVRMVLLILLISSFVPTMTISGFQHTVASGIYAVSYDKENSECSYEMVDSTTLETECELIFENYSQNDVEFEVEFQTEKYDPPVHVFTLLNHAGPHDVHLKARERETIRIKETIPLSTKKKEFGGQSSFIDVNLRTGDRERRL</sequence>
<dbReference type="EMBL" id="BMEL01000001">
    <property type="protein sequence ID" value="GGF13159.1"/>
    <property type="molecule type" value="Genomic_DNA"/>
</dbReference>
<organism evidence="2 3">
    <name type="scientific">Halobacillus andaensis</name>
    <dbReference type="NCBI Taxonomy" id="1176239"/>
    <lineage>
        <taxon>Bacteria</taxon>
        <taxon>Bacillati</taxon>
        <taxon>Bacillota</taxon>
        <taxon>Bacilli</taxon>
        <taxon>Bacillales</taxon>
        <taxon>Bacillaceae</taxon>
        <taxon>Halobacillus</taxon>
    </lineage>
</organism>
<name>A0A917EUB3_HALAA</name>
<feature type="transmembrane region" description="Helical" evidence="1">
    <location>
        <begin position="57"/>
        <end position="76"/>
    </location>
</feature>
<keyword evidence="1" id="KW-0472">Membrane</keyword>
<keyword evidence="3" id="KW-1185">Reference proteome</keyword>
<reference evidence="2" key="1">
    <citation type="journal article" date="2014" name="Int. J. Syst. Evol. Microbiol.">
        <title>Complete genome sequence of Corynebacterium casei LMG S-19264T (=DSM 44701T), isolated from a smear-ripened cheese.</title>
        <authorList>
            <consortium name="US DOE Joint Genome Institute (JGI-PGF)"/>
            <person name="Walter F."/>
            <person name="Albersmeier A."/>
            <person name="Kalinowski J."/>
            <person name="Ruckert C."/>
        </authorList>
    </citation>
    <scope>NUCLEOTIDE SEQUENCE</scope>
    <source>
        <strain evidence="2">CGMCC 1.12153</strain>
    </source>
</reference>
<keyword evidence="1" id="KW-1133">Transmembrane helix</keyword>